<dbReference type="Proteomes" id="UP001139646">
    <property type="component" value="Unassembled WGS sequence"/>
</dbReference>
<accession>A0ABS9X770</accession>
<dbReference type="PROSITE" id="PS51257">
    <property type="entry name" value="PROKAR_LIPOPROTEIN"/>
    <property type="match status" value="1"/>
</dbReference>
<organism evidence="2 3">
    <name type="scientific">Colwellia maritima</name>
    <dbReference type="NCBI Taxonomy" id="2912588"/>
    <lineage>
        <taxon>Bacteria</taxon>
        <taxon>Pseudomonadati</taxon>
        <taxon>Pseudomonadota</taxon>
        <taxon>Gammaproteobacteria</taxon>
        <taxon>Alteromonadales</taxon>
        <taxon>Colwelliaceae</taxon>
        <taxon>Colwellia</taxon>
    </lineage>
</organism>
<evidence type="ECO:0000313" key="3">
    <source>
        <dbReference type="Proteomes" id="UP001139646"/>
    </source>
</evidence>
<feature type="signal peptide" evidence="1">
    <location>
        <begin position="1"/>
        <end position="25"/>
    </location>
</feature>
<evidence type="ECO:0000313" key="2">
    <source>
        <dbReference type="EMBL" id="MCI2285612.1"/>
    </source>
</evidence>
<sequence length="177" mass="19658">MNRRKFLTSLSVMLGCSISSLDVMAINSALAFADTVNVNQRLTKQQSIMISIIADIIIPKSDTPSASEAGVTQYIDFYLHEFLDQTKRTEFLQGLASLHLSISSFLSLINSDKVAVIQNLDDNLNTPQENANYKSLKQLIVIGYYTSEIGATQALKYDPIPGPYKEMKLKEVGGVWF</sequence>
<dbReference type="RefSeq" id="WP_242288485.1">
    <property type="nucleotide sequence ID" value="NZ_JAKKSL010000005.1"/>
</dbReference>
<keyword evidence="1" id="KW-0732">Signal</keyword>
<protein>
    <submittedName>
        <fullName evidence="2">Gluconate 2-dehydrogenase subunit 3 family protein</fullName>
    </submittedName>
</protein>
<dbReference type="InterPro" id="IPR027056">
    <property type="entry name" value="Gluconate_2DH_su3"/>
</dbReference>
<gene>
    <name evidence="2" type="ORF">L3081_22280</name>
</gene>
<comment type="caution">
    <text evidence="2">The sequence shown here is derived from an EMBL/GenBank/DDBJ whole genome shotgun (WGS) entry which is preliminary data.</text>
</comment>
<name>A0ABS9X770_9GAMM</name>
<dbReference type="Pfam" id="PF13618">
    <property type="entry name" value="Gluconate_2-dh3"/>
    <property type="match status" value="1"/>
</dbReference>
<reference evidence="2" key="1">
    <citation type="submission" date="2022-01" db="EMBL/GenBank/DDBJ databases">
        <title>Colwellia maritima, isolated from seawater.</title>
        <authorList>
            <person name="Kristyanto S."/>
            <person name="Jung J."/>
            <person name="Jeon C.O."/>
        </authorList>
    </citation>
    <scope>NUCLEOTIDE SEQUENCE</scope>
    <source>
        <strain evidence="2">MSW7</strain>
    </source>
</reference>
<dbReference type="EMBL" id="JAKKSL010000005">
    <property type="protein sequence ID" value="MCI2285612.1"/>
    <property type="molecule type" value="Genomic_DNA"/>
</dbReference>
<evidence type="ECO:0000256" key="1">
    <source>
        <dbReference type="SAM" id="SignalP"/>
    </source>
</evidence>
<feature type="chain" id="PRO_5046348828" evidence="1">
    <location>
        <begin position="26"/>
        <end position="177"/>
    </location>
</feature>
<proteinExistence type="predicted"/>
<keyword evidence="3" id="KW-1185">Reference proteome</keyword>